<accession>A0A495X964</accession>
<dbReference type="OrthoDB" id="3685543at2"/>
<keyword evidence="2" id="KW-1185">Reference proteome</keyword>
<sequence>MKRADFDAVLAEFEHLIREKGFTGSRGTYRLPGGVQFKFVLDKFGWDPQLGWAFLLEVQDNTRKDKWNNVTGEYRFQIGPHTLEKTIGRKTLINLYADNVMLRSRATGIWFVFDDVERLRAVLGLMLEPALAHIRAWAESVQANTN</sequence>
<gene>
    <name evidence="1" type="ORF">DFJ66_2625</name>
</gene>
<dbReference type="EMBL" id="RBXR01000001">
    <property type="protein sequence ID" value="RKT69404.1"/>
    <property type="molecule type" value="Genomic_DNA"/>
</dbReference>
<reference evidence="1 2" key="1">
    <citation type="submission" date="2018-10" db="EMBL/GenBank/DDBJ databases">
        <title>Sequencing the genomes of 1000 actinobacteria strains.</title>
        <authorList>
            <person name="Klenk H.-P."/>
        </authorList>
    </citation>
    <scope>NUCLEOTIDE SEQUENCE [LARGE SCALE GENOMIC DNA]</scope>
    <source>
        <strain evidence="1 2">DSM 43911</strain>
    </source>
</reference>
<dbReference type="Proteomes" id="UP000272729">
    <property type="component" value="Unassembled WGS sequence"/>
</dbReference>
<dbReference type="AlphaFoldDB" id="A0A495X964"/>
<organism evidence="1 2">
    <name type="scientific">Saccharothrix variisporea</name>
    <dbReference type="NCBI Taxonomy" id="543527"/>
    <lineage>
        <taxon>Bacteria</taxon>
        <taxon>Bacillati</taxon>
        <taxon>Actinomycetota</taxon>
        <taxon>Actinomycetes</taxon>
        <taxon>Pseudonocardiales</taxon>
        <taxon>Pseudonocardiaceae</taxon>
        <taxon>Saccharothrix</taxon>
    </lineage>
</organism>
<evidence type="ECO:0000313" key="2">
    <source>
        <dbReference type="Proteomes" id="UP000272729"/>
    </source>
</evidence>
<name>A0A495X964_9PSEU</name>
<comment type="caution">
    <text evidence="1">The sequence shown here is derived from an EMBL/GenBank/DDBJ whole genome shotgun (WGS) entry which is preliminary data.</text>
</comment>
<evidence type="ECO:0008006" key="3">
    <source>
        <dbReference type="Google" id="ProtNLM"/>
    </source>
</evidence>
<proteinExistence type="predicted"/>
<protein>
    <recommendedName>
        <fullName evidence="3">DUF4304 domain-containing protein</fullName>
    </recommendedName>
</protein>
<evidence type="ECO:0000313" key="1">
    <source>
        <dbReference type="EMBL" id="RKT69404.1"/>
    </source>
</evidence>
<dbReference type="RefSeq" id="WP_121221129.1">
    <property type="nucleotide sequence ID" value="NZ_JBIUBA010000002.1"/>
</dbReference>